<dbReference type="GO" id="GO:0006488">
    <property type="term" value="P:dolichol-linked oligosaccharide biosynthetic process"/>
    <property type="evidence" value="ECO:0007669"/>
    <property type="project" value="UniProtKB-UniRule"/>
</dbReference>
<dbReference type="EC" id="1.3.1.94" evidence="2 9"/>
<comment type="caution">
    <text evidence="9">Lacks conserved residue(s) required for the propagation of feature annotation.</text>
</comment>
<keyword evidence="12" id="KW-1185">Reference proteome</keyword>
<feature type="transmembrane region" description="Helical" evidence="9">
    <location>
        <begin position="127"/>
        <end position="152"/>
    </location>
</feature>
<dbReference type="GO" id="GO:0102389">
    <property type="term" value="F:polyprenol reductase activity"/>
    <property type="evidence" value="ECO:0007669"/>
    <property type="project" value="UniProtKB-UniRule"/>
</dbReference>
<evidence type="ECO:0000256" key="2">
    <source>
        <dbReference type="ARBA" id="ARBA00012522"/>
    </source>
</evidence>
<comment type="function">
    <text evidence="9">Plays a key role in early steps of protein N-linked glycosylation by being involved in the conversion of polyprenol into dolichol. Acts as a polyprenal reductase that mediates the reduction of polyprenal into dolichal in a NADP-dependent mechanism. Dolichols are required for the synthesis of dolichol-linked monosaccharides and the oligosaccharide precursor used for N-glycosylation.</text>
</comment>
<evidence type="ECO:0000256" key="5">
    <source>
        <dbReference type="ARBA" id="ARBA00023136"/>
    </source>
</evidence>
<dbReference type="GO" id="GO:0016095">
    <property type="term" value="P:polyprenol catabolic process"/>
    <property type="evidence" value="ECO:0007669"/>
    <property type="project" value="UniProtKB-UniRule"/>
</dbReference>
<protein>
    <recommendedName>
        <fullName evidence="7 9">Polyprenal reductase</fullName>
        <ecNumber evidence="2 9">1.3.1.94</ecNumber>
    </recommendedName>
</protein>
<name>A0ABD0XXT5_9HEMI</name>
<keyword evidence="5 9" id="KW-0472">Membrane</keyword>
<evidence type="ECO:0000256" key="4">
    <source>
        <dbReference type="ARBA" id="ARBA00022989"/>
    </source>
</evidence>
<evidence type="ECO:0000256" key="8">
    <source>
        <dbReference type="ARBA" id="ARBA00049427"/>
    </source>
</evidence>
<comment type="catalytic activity">
    <reaction evidence="8 9">
        <text>a di-trans,poly-cis-dolichal + NADP(+) = a di-trans,poly-cis-polyprenal + NADPH + H(+)</text>
        <dbReference type="Rhea" id="RHEA:80727"/>
        <dbReference type="Rhea" id="RHEA-COMP:19536"/>
        <dbReference type="Rhea" id="RHEA-COMP:19537"/>
        <dbReference type="ChEBI" id="CHEBI:15378"/>
        <dbReference type="ChEBI" id="CHEBI:57783"/>
        <dbReference type="ChEBI" id="CHEBI:58349"/>
        <dbReference type="ChEBI" id="CHEBI:231623"/>
        <dbReference type="ChEBI" id="CHEBI:231637"/>
        <dbReference type="EC" id="1.3.1.94"/>
    </reaction>
    <physiologicalReaction direction="right-to-left" evidence="8 9">
        <dbReference type="Rhea" id="RHEA:80729"/>
    </physiologicalReaction>
</comment>
<dbReference type="InterPro" id="IPR039698">
    <property type="entry name" value="Dfg10/SRD5A3"/>
</dbReference>
<evidence type="ECO:0000256" key="1">
    <source>
        <dbReference type="ARBA" id="ARBA00004127"/>
    </source>
</evidence>
<feature type="transmembrane region" description="Helical" evidence="9">
    <location>
        <begin position="28"/>
        <end position="47"/>
    </location>
</feature>
<evidence type="ECO:0000256" key="6">
    <source>
        <dbReference type="ARBA" id="ARBA00046320"/>
    </source>
</evidence>
<dbReference type="Proteomes" id="UP001558652">
    <property type="component" value="Unassembled WGS sequence"/>
</dbReference>
<evidence type="ECO:0000256" key="3">
    <source>
        <dbReference type="ARBA" id="ARBA00022692"/>
    </source>
</evidence>
<evidence type="ECO:0000256" key="9">
    <source>
        <dbReference type="RuleBase" id="RU367081"/>
    </source>
</evidence>
<reference evidence="11 12" key="1">
    <citation type="submission" date="2024-07" db="EMBL/GenBank/DDBJ databases">
        <title>Chromosome-level genome assembly of the water stick insect Ranatra chinensis (Heteroptera: Nepidae).</title>
        <authorList>
            <person name="Liu X."/>
        </authorList>
    </citation>
    <scope>NUCLEOTIDE SEQUENCE [LARGE SCALE GENOMIC DNA]</scope>
    <source>
        <strain evidence="11">Cailab_2021Rc</strain>
        <tissue evidence="11">Muscle</tissue>
    </source>
</reference>
<dbReference type="InterPro" id="IPR001104">
    <property type="entry name" value="3-oxo-5_a-steroid_4-DH_C"/>
</dbReference>
<dbReference type="PROSITE" id="PS50244">
    <property type="entry name" value="S5A_REDUCTASE"/>
    <property type="match status" value="1"/>
</dbReference>
<dbReference type="AlphaFoldDB" id="A0ABD0XXT5"/>
<organism evidence="11 12">
    <name type="scientific">Ranatra chinensis</name>
    <dbReference type="NCBI Taxonomy" id="642074"/>
    <lineage>
        <taxon>Eukaryota</taxon>
        <taxon>Metazoa</taxon>
        <taxon>Ecdysozoa</taxon>
        <taxon>Arthropoda</taxon>
        <taxon>Hexapoda</taxon>
        <taxon>Insecta</taxon>
        <taxon>Pterygota</taxon>
        <taxon>Neoptera</taxon>
        <taxon>Paraneoptera</taxon>
        <taxon>Hemiptera</taxon>
        <taxon>Heteroptera</taxon>
        <taxon>Panheteroptera</taxon>
        <taxon>Nepomorpha</taxon>
        <taxon>Nepidae</taxon>
        <taxon>Ranatrinae</taxon>
        <taxon>Ranatra</taxon>
    </lineage>
</organism>
<dbReference type="GO" id="GO:0005789">
    <property type="term" value="C:endoplasmic reticulum membrane"/>
    <property type="evidence" value="ECO:0007669"/>
    <property type="project" value="UniProtKB-SubCell"/>
</dbReference>
<comment type="pathway">
    <text evidence="9">Protein modification; protein glycosylation.</text>
</comment>
<keyword evidence="4 9" id="KW-1133">Transmembrane helix</keyword>
<feature type="transmembrane region" description="Helical" evidence="9">
    <location>
        <begin position="67"/>
        <end position="91"/>
    </location>
</feature>
<proteinExistence type="inferred from homology"/>
<sequence length="169" mass="19283">MLLLTIQSWKRLYETHWVNIFSETKIDISHYFVGYLHYFGAVLAILIEAPGFAGTTGPFRLSVSDLTVQSIATAMIFLWASHQQLVCATILGDLRRNVKGKVVSYKHKIPEGGMFEWLSAPHLICEIVMYAALTMILLGNSTWLFVFGWVLINQVSTPILEEFFEYYVL</sequence>
<gene>
    <name evidence="11" type="ORF">AAG570_005453</name>
</gene>
<dbReference type="GO" id="GO:0160198">
    <property type="term" value="F:polyprenal reductase activity"/>
    <property type="evidence" value="ECO:0007669"/>
    <property type="project" value="UniProtKB-EC"/>
</dbReference>
<evidence type="ECO:0000313" key="12">
    <source>
        <dbReference type="Proteomes" id="UP001558652"/>
    </source>
</evidence>
<keyword evidence="3 9" id="KW-0812">Transmembrane</keyword>
<keyword evidence="9" id="KW-0560">Oxidoreductase</keyword>
<comment type="subcellular location">
    <subcellularLocation>
        <location evidence="1">Endomembrane system</location>
        <topology evidence="1">Multi-pass membrane protein</topology>
    </subcellularLocation>
    <subcellularLocation>
        <location evidence="9">Endoplasmic reticulum membrane</location>
    </subcellularLocation>
</comment>
<keyword evidence="9" id="KW-0256">Endoplasmic reticulum</keyword>
<dbReference type="EMBL" id="JBFDAA010000018">
    <property type="protein sequence ID" value="KAL1115958.1"/>
    <property type="molecule type" value="Genomic_DNA"/>
</dbReference>
<evidence type="ECO:0000259" key="10">
    <source>
        <dbReference type="Pfam" id="PF02544"/>
    </source>
</evidence>
<dbReference type="PANTHER" id="PTHR14624:SF0">
    <property type="entry name" value="POLYPRENOL REDUCTASE"/>
    <property type="match status" value="1"/>
</dbReference>
<accession>A0ABD0XXT5</accession>
<dbReference type="PANTHER" id="PTHR14624">
    <property type="entry name" value="DFG10 PROTEIN"/>
    <property type="match status" value="1"/>
</dbReference>
<comment type="similarity">
    <text evidence="6 9">Belongs to the steroid 5-alpha reductase family. Polyprenal reductase subfamily.</text>
</comment>
<dbReference type="Pfam" id="PF02544">
    <property type="entry name" value="Steroid_dh"/>
    <property type="match status" value="1"/>
</dbReference>
<evidence type="ECO:0000313" key="11">
    <source>
        <dbReference type="EMBL" id="KAL1115958.1"/>
    </source>
</evidence>
<evidence type="ECO:0000256" key="7">
    <source>
        <dbReference type="ARBA" id="ARBA00047186"/>
    </source>
</evidence>
<feature type="domain" description="3-oxo-5-alpha-steroid 4-dehydrogenase C-terminal" evidence="10">
    <location>
        <begin position="71"/>
        <end position="154"/>
    </location>
</feature>
<comment type="caution">
    <text evidence="11">The sequence shown here is derived from an EMBL/GenBank/DDBJ whole genome shotgun (WGS) entry which is preliminary data.</text>
</comment>
<keyword evidence="9" id="KW-0521">NADP</keyword>